<dbReference type="GO" id="GO:0016887">
    <property type="term" value="F:ATP hydrolysis activity"/>
    <property type="evidence" value="ECO:0007669"/>
    <property type="project" value="InterPro"/>
</dbReference>
<dbReference type="PROSITE" id="PS00211">
    <property type="entry name" value="ABC_TRANSPORTER_1"/>
    <property type="match status" value="1"/>
</dbReference>
<protein>
    <submittedName>
        <fullName evidence="7">ABC transporter ATP-binding protein</fullName>
    </submittedName>
</protein>
<evidence type="ECO:0000256" key="2">
    <source>
        <dbReference type="ARBA" id="ARBA00022741"/>
    </source>
</evidence>
<feature type="domain" description="ABC transporter" evidence="6">
    <location>
        <begin position="6"/>
        <end position="241"/>
    </location>
</feature>
<evidence type="ECO:0000256" key="1">
    <source>
        <dbReference type="ARBA" id="ARBA00022448"/>
    </source>
</evidence>
<dbReference type="InterPro" id="IPR003593">
    <property type="entry name" value="AAA+_ATPase"/>
</dbReference>
<dbReference type="Pfam" id="PF00005">
    <property type="entry name" value="ABC_tran"/>
    <property type="match status" value="1"/>
</dbReference>
<dbReference type="GO" id="GO:0005524">
    <property type="term" value="F:ATP binding"/>
    <property type="evidence" value="ECO:0007669"/>
    <property type="project" value="UniProtKB-KW"/>
</dbReference>
<reference evidence="8" key="1">
    <citation type="journal article" date="2018" name="Front. Microbiol.">
        <title>Genome-Based Analysis Reveals the Taxonomy and Diversity of the Family Idiomarinaceae.</title>
        <authorList>
            <person name="Liu Y."/>
            <person name="Lai Q."/>
            <person name="Shao Z."/>
        </authorList>
    </citation>
    <scope>NUCLEOTIDE SEQUENCE [LARGE SCALE GENOMIC DNA]</scope>
    <source>
        <strain evidence="8">PO-M2</strain>
    </source>
</reference>
<name>A0A432XSS5_9GAMM</name>
<dbReference type="Gene3D" id="3.40.50.300">
    <property type="entry name" value="P-loop containing nucleotide triphosphate hydrolases"/>
    <property type="match status" value="1"/>
</dbReference>
<dbReference type="InterPro" id="IPR003439">
    <property type="entry name" value="ABC_transporter-like_ATP-bd"/>
</dbReference>
<keyword evidence="1" id="KW-0813">Transport</keyword>
<evidence type="ECO:0000256" key="4">
    <source>
        <dbReference type="ARBA" id="ARBA00022967"/>
    </source>
</evidence>
<evidence type="ECO:0000313" key="7">
    <source>
        <dbReference type="EMBL" id="RUO51785.1"/>
    </source>
</evidence>
<dbReference type="SMART" id="SM00382">
    <property type="entry name" value="AAA"/>
    <property type="match status" value="1"/>
</dbReference>
<keyword evidence="8" id="KW-1185">Reference proteome</keyword>
<dbReference type="PANTHER" id="PTHR42794">
    <property type="entry name" value="HEMIN IMPORT ATP-BINDING PROTEIN HMUV"/>
    <property type="match status" value="1"/>
</dbReference>
<dbReference type="PROSITE" id="PS50893">
    <property type="entry name" value="ABC_TRANSPORTER_2"/>
    <property type="match status" value="1"/>
</dbReference>
<accession>A0A432XSS5</accession>
<comment type="caution">
    <text evidence="7">The sequence shown here is derived from an EMBL/GenBank/DDBJ whole genome shotgun (WGS) entry which is preliminary data.</text>
</comment>
<dbReference type="AlphaFoldDB" id="A0A432XSS5"/>
<evidence type="ECO:0000256" key="5">
    <source>
        <dbReference type="ARBA" id="ARBA00037066"/>
    </source>
</evidence>
<dbReference type="CDD" id="cd03214">
    <property type="entry name" value="ABC_Iron-Siderophores_B12_Hemin"/>
    <property type="match status" value="1"/>
</dbReference>
<gene>
    <name evidence="7" type="ORF">CWI70_12235</name>
</gene>
<evidence type="ECO:0000256" key="3">
    <source>
        <dbReference type="ARBA" id="ARBA00022840"/>
    </source>
</evidence>
<organism evidence="7 8">
    <name type="scientific">Pseudidiomarina homiensis</name>
    <dbReference type="NCBI Taxonomy" id="364198"/>
    <lineage>
        <taxon>Bacteria</taxon>
        <taxon>Pseudomonadati</taxon>
        <taxon>Pseudomonadota</taxon>
        <taxon>Gammaproteobacteria</taxon>
        <taxon>Alteromonadales</taxon>
        <taxon>Idiomarinaceae</taxon>
        <taxon>Pseudidiomarina</taxon>
    </lineage>
</organism>
<dbReference type="SUPFAM" id="SSF52540">
    <property type="entry name" value="P-loop containing nucleoside triphosphate hydrolases"/>
    <property type="match status" value="1"/>
</dbReference>
<dbReference type="InterPro" id="IPR017871">
    <property type="entry name" value="ABC_transporter-like_CS"/>
</dbReference>
<dbReference type="InterPro" id="IPR027417">
    <property type="entry name" value="P-loop_NTPase"/>
</dbReference>
<keyword evidence="4" id="KW-1278">Translocase</keyword>
<evidence type="ECO:0000259" key="6">
    <source>
        <dbReference type="PROSITE" id="PS50893"/>
    </source>
</evidence>
<keyword evidence="2" id="KW-0547">Nucleotide-binding</keyword>
<dbReference type="PANTHER" id="PTHR42794:SF1">
    <property type="entry name" value="HEMIN IMPORT ATP-BINDING PROTEIN HMUV"/>
    <property type="match status" value="1"/>
</dbReference>
<keyword evidence="3 7" id="KW-0067">ATP-binding</keyword>
<sequence length="262" mass="28052">MVNLFIGKAEVCVSLVCEELSFGARLQQVSFSAATGQLVGIIGANGAGKTTLLQALTGQLEPTAGRATFANATIAQLASLEQRRLIGFLPQNPTAHSDITVAHFLRSGLVNLSLRQSPSAEVKRVVALLKIHDYLSRPLTQLSGGEQRRVQLARALLGDQPWLACDEPTASLDLHYQLHVMQLLKSLAQQGKIITVALHDLSLAARFCDQLVLLHKGRLVAAGEPAAVLTDENLANAFGISARWLCTEQGVALLPSLLKQPS</sequence>
<comment type="function">
    <text evidence="5">Part of the ABC transporter complex HmuTUV involved in hemin import. Responsible for energy coupling to the transport system.</text>
</comment>
<dbReference type="EMBL" id="PIPX01000004">
    <property type="protein sequence ID" value="RUO51785.1"/>
    <property type="molecule type" value="Genomic_DNA"/>
</dbReference>
<proteinExistence type="predicted"/>
<evidence type="ECO:0000313" key="8">
    <source>
        <dbReference type="Proteomes" id="UP000287649"/>
    </source>
</evidence>
<dbReference type="Proteomes" id="UP000287649">
    <property type="component" value="Unassembled WGS sequence"/>
</dbReference>